<protein>
    <recommendedName>
        <fullName evidence="3">Asparagine synthase</fullName>
    </recommendedName>
</protein>
<accession>A0ABT1ZCN3</accession>
<evidence type="ECO:0000313" key="1">
    <source>
        <dbReference type="EMBL" id="MCS0498464.1"/>
    </source>
</evidence>
<gene>
    <name evidence="1" type="ORF">NUH29_02725</name>
</gene>
<dbReference type="Proteomes" id="UP001205337">
    <property type="component" value="Unassembled WGS sequence"/>
</dbReference>
<comment type="caution">
    <text evidence="1">The sequence shown here is derived from an EMBL/GenBank/DDBJ whole genome shotgun (WGS) entry which is preliminary data.</text>
</comment>
<keyword evidence="2" id="KW-1185">Reference proteome</keyword>
<proteinExistence type="predicted"/>
<reference evidence="1 2" key="1">
    <citation type="submission" date="2022-08" db="EMBL/GenBank/DDBJ databases">
        <authorList>
            <person name="Li F."/>
        </authorList>
    </citation>
    <scope>NUCLEOTIDE SEQUENCE [LARGE SCALE GENOMIC DNA]</scope>
    <source>
        <strain evidence="1 2">10F1B-8-1</strain>
    </source>
</reference>
<dbReference type="EMBL" id="JANTHX010000004">
    <property type="protein sequence ID" value="MCS0498464.1"/>
    <property type="molecule type" value="Genomic_DNA"/>
</dbReference>
<name>A0ABT1ZCN3_9MICO</name>
<evidence type="ECO:0000313" key="2">
    <source>
        <dbReference type="Proteomes" id="UP001205337"/>
    </source>
</evidence>
<evidence type="ECO:0008006" key="3">
    <source>
        <dbReference type="Google" id="ProtNLM"/>
    </source>
</evidence>
<dbReference type="RefSeq" id="WP_258797398.1">
    <property type="nucleotide sequence ID" value="NZ_JANTHX010000004.1"/>
</dbReference>
<organism evidence="1 2">
    <name type="scientific">Protaetiibacter mangrovi</name>
    <dbReference type="NCBI Taxonomy" id="2970926"/>
    <lineage>
        <taxon>Bacteria</taxon>
        <taxon>Bacillati</taxon>
        <taxon>Actinomycetota</taxon>
        <taxon>Actinomycetes</taxon>
        <taxon>Micrococcales</taxon>
        <taxon>Microbacteriaceae</taxon>
        <taxon>Protaetiibacter</taxon>
    </lineage>
</organism>
<sequence>MAIRIRRPWRPRFTELVDDALLVARAGVRQSVKNVVIMRTLRDGAAYDADWYADAVRGELEMLAVESDAHAARLTREIDYAKGRNLRAVTAADYMNRDVPKLKRRRKVQHALAERLRALAQDPDAVVALVEQARLDALDDIAAAAAEVPQRRHPRTVTGSARRIALADLLDDLAALADERPDA</sequence>